<reference evidence="2" key="1">
    <citation type="journal article" date="2018" name="DNA Res.">
        <title>Multiple hybrid de novo genome assembly of finger millet, an orphan allotetraploid crop.</title>
        <authorList>
            <person name="Hatakeyama M."/>
            <person name="Aluri S."/>
            <person name="Balachadran M.T."/>
            <person name="Sivarajan S.R."/>
            <person name="Patrignani A."/>
            <person name="Gruter S."/>
            <person name="Poveda L."/>
            <person name="Shimizu-Inatsugi R."/>
            <person name="Baeten J."/>
            <person name="Francoijs K.J."/>
            <person name="Nataraja K.N."/>
            <person name="Reddy Y.A.N."/>
            <person name="Phadnis S."/>
            <person name="Ravikumar R.L."/>
            <person name="Schlapbach R."/>
            <person name="Sreeman S.M."/>
            <person name="Shimizu K.K."/>
        </authorList>
    </citation>
    <scope>NUCLEOTIDE SEQUENCE</scope>
</reference>
<evidence type="ECO:0000256" key="1">
    <source>
        <dbReference type="SAM" id="MobiDB-lite"/>
    </source>
</evidence>
<reference evidence="2" key="2">
    <citation type="submission" date="2021-12" db="EMBL/GenBank/DDBJ databases">
        <title>Resequencing data analysis of finger millet.</title>
        <authorList>
            <person name="Hatakeyama M."/>
            <person name="Aluri S."/>
            <person name="Balachadran M.T."/>
            <person name="Sivarajan S.R."/>
            <person name="Poveda L."/>
            <person name="Shimizu-Inatsugi R."/>
            <person name="Schlapbach R."/>
            <person name="Sreeman S.M."/>
            <person name="Shimizu K.K."/>
        </authorList>
    </citation>
    <scope>NUCLEOTIDE SEQUENCE</scope>
</reference>
<protein>
    <submittedName>
        <fullName evidence="2">Uncharacterized protein</fullName>
    </submittedName>
</protein>
<comment type="caution">
    <text evidence="2">The sequence shown here is derived from an EMBL/GenBank/DDBJ whole genome shotgun (WGS) entry which is preliminary data.</text>
</comment>
<dbReference type="Proteomes" id="UP001054889">
    <property type="component" value="Unassembled WGS sequence"/>
</dbReference>
<evidence type="ECO:0000313" key="3">
    <source>
        <dbReference type="Proteomes" id="UP001054889"/>
    </source>
</evidence>
<organism evidence="2 3">
    <name type="scientific">Eleusine coracana subsp. coracana</name>
    <dbReference type="NCBI Taxonomy" id="191504"/>
    <lineage>
        <taxon>Eukaryota</taxon>
        <taxon>Viridiplantae</taxon>
        <taxon>Streptophyta</taxon>
        <taxon>Embryophyta</taxon>
        <taxon>Tracheophyta</taxon>
        <taxon>Spermatophyta</taxon>
        <taxon>Magnoliopsida</taxon>
        <taxon>Liliopsida</taxon>
        <taxon>Poales</taxon>
        <taxon>Poaceae</taxon>
        <taxon>PACMAD clade</taxon>
        <taxon>Chloridoideae</taxon>
        <taxon>Cynodonteae</taxon>
        <taxon>Eleusininae</taxon>
        <taxon>Eleusine</taxon>
    </lineage>
</organism>
<sequence>MDTEVKRVASEIRKDMEDIIQQAAISTDTMHIVRSKFQNFVNEVKQELPDNQRSRIEEVEDFVGCNIPSQINIFPPNDVRSRGSVRRIREHFDKGGSNKKKEEAKQKKNERIPRMCGSCKELVLHDKRNCPKKSTL</sequence>
<feature type="region of interest" description="Disordered" evidence="1">
    <location>
        <begin position="90"/>
        <end position="111"/>
    </location>
</feature>
<gene>
    <name evidence="2" type="primary">gb11555</name>
    <name evidence="2" type="ORF">PR202_gb11555</name>
</gene>
<accession>A0AAV5ENR9</accession>
<name>A0AAV5ENR9_ELECO</name>
<evidence type="ECO:0000313" key="2">
    <source>
        <dbReference type="EMBL" id="GJN23865.1"/>
    </source>
</evidence>
<proteinExistence type="predicted"/>
<dbReference type="EMBL" id="BQKI01000076">
    <property type="protein sequence ID" value="GJN23865.1"/>
    <property type="molecule type" value="Genomic_DNA"/>
</dbReference>
<keyword evidence="3" id="KW-1185">Reference proteome</keyword>
<dbReference type="AlphaFoldDB" id="A0AAV5ENR9"/>